<gene>
    <name evidence="2" type="ORF">AVDCRST_MAG93-7229</name>
</gene>
<dbReference type="GO" id="GO:0016787">
    <property type="term" value="F:hydrolase activity"/>
    <property type="evidence" value="ECO:0007669"/>
    <property type="project" value="UniProtKB-KW"/>
</dbReference>
<sequence>VRGLSGRVDRGSCLRSRRSRGRPEAGLPGAGIVAECSSGTRKVDTGRRLEAMGRQRGRRDHDWRSPPGRRSSHRSVGRAHAVPSAACEL</sequence>
<proteinExistence type="predicted"/>
<accession>A0A6J4M989</accession>
<feature type="non-terminal residue" evidence="2">
    <location>
        <position position="1"/>
    </location>
</feature>
<protein>
    <submittedName>
        <fullName evidence="2">Alpha/beta hydrolase fold-1</fullName>
    </submittedName>
</protein>
<organism evidence="2">
    <name type="scientific">uncultured Chloroflexia bacterium</name>
    <dbReference type="NCBI Taxonomy" id="1672391"/>
    <lineage>
        <taxon>Bacteria</taxon>
        <taxon>Bacillati</taxon>
        <taxon>Chloroflexota</taxon>
        <taxon>Chloroflexia</taxon>
        <taxon>environmental samples</taxon>
    </lineage>
</organism>
<feature type="compositionally biased region" description="Basic and acidic residues" evidence="1">
    <location>
        <begin position="41"/>
        <end position="64"/>
    </location>
</feature>
<feature type="region of interest" description="Disordered" evidence="1">
    <location>
        <begin position="1"/>
        <end position="89"/>
    </location>
</feature>
<feature type="non-terminal residue" evidence="2">
    <location>
        <position position="89"/>
    </location>
</feature>
<name>A0A6J4M989_9CHLR</name>
<dbReference type="EMBL" id="CADCTR010002440">
    <property type="protein sequence ID" value="CAA9353386.1"/>
    <property type="molecule type" value="Genomic_DNA"/>
</dbReference>
<dbReference type="AlphaFoldDB" id="A0A6J4M989"/>
<reference evidence="2" key="1">
    <citation type="submission" date="2020-02" db="EMBL/GenBank/DDBJ databases">
        <authorList>
            <person name="Meier V. D."/>
        </authorList>
    </citation>
    <scope>NUCLEOTIDE SEQUENCE</scope>
    <source>
        <strain evidence="2">AVDCRST_MAG93</strain>
    </source>
</reference>
<evidence type="ECO:0000313" key="2">
    <source>
        <dbReference type="EMBL" id="CAA9353386.1"/>
    </source>
</evidence>
<evidence type="ECO:0000256" key="1">
    <source>
        <dbReference type="SAM" id="MobiDB-lite"/>
    </source>
</evidence>
<keyword evidence="2" id="KW-0378">Hydrolase</keyword>